<accession>A0A1G7BYI8</accession>
<evidence type="ECO:0000313" key="6">
    <source>
        <dbReference type="Proteomes" id="UP000199417"/>
    </source>
</evidence>
<evidence type="ECO:0000256" key="1">
    <source>
        <dbReference type="SAM" id="MobiDB-lite"/>
    </source>
</evidence>
<dbReference type="AlphaFoldDB" id="A0A1G7BYI8"/>
<dbReference type="Pfam" id="PF11887">
    <property type="entry name" value="Mce4_CUP1"/>
    <property type="match status" value="1"/>
</dbReference>
<organism evidence="5 6">
    <name type="scientific">Rhodococcus tukisamuensis</name>
    <dbReference type="NCBI Taxonomy" id="168276"/>
    <lineage>
        <taxon>Bacteria</taxon>
        <taxon>Bacillati</taxon>
        <taxon>Actinomycetota</taxon>
        <taxon>Actinomycetes</taxon>
        <taxon>Mycobacteriales</taxon>
        <taxon>Nocardiaceae</taxon>
        <taxon>Rhodococcus</taxon>
    </lineage>
</organism>
<feature type="compositionally biased region" description="Polar residues" evidence="1">
    <location>
        <begin position="1"/>
        <end position="17"/>
    </location>
</feature>
<dbReference type="Proteomes" id="UP000199417">
    <property type="component" value="Unassembled WGS sequence"/>
</dbReference>
<dbReference type="EMBL" id="FNAB01000014">
    <property type="protein sequence ID" value="SDE32112.1"/>
    <property type="molecule type" value="Genomic_DNA"/>
</dbReference>
<dbReference type="PANTHER" id="PTHR33371:SF4">
    <property type="entry name" value="INTERMEMBRANE PHOSPHOLIPID TRANSPORT SYSTEM BINDING PROTEIN MLAD"/>
    <property type="match status" value="1"/>
</dbReference>
<feature type="transmembrane region" description="Helical" evidence="2">
    <location>
        <begin position="27"/>
        <end position="45"/>
    </location>
</feature>
<keyword evidence="2" id="KW-1133">Transmembrane helix</keyword>
<dbReference type="InterPro" id="IPR024516">
    <property type="entry name" value="Mce_C"/>
</dbReference>
<feature type="domain" description="Mammalian cell entry C-terminal" evidence="4">
    <location>
        <begin position="133"/>
        <end position="329"/>
    </location>
</feature>
<keyword evidence="2" id="KW-0812">Transmembrane</keyword>
<evidence type="ECO:0000259" key="3">
    <source>
        <dbReference type="Pfam" id="PF02470"/>
    </source>
</evidence>
<dbReference type="Pfam" id="PF02470">
    <property type="entry name" value="MlaD"/>
    <property type="match status" value="1"/>
</dbReference>
<dbReference type="InterPro" id="IPR005693">
    <property type="entry name" value="Mce"/>
</dbReference>
<dbReference type="PANTHER" id="PTHR33371">
    <property type="entry name" value="INTERMEMBRANE PHOSPHOLIPID TRANSPORT SYSTEM BINDING PROTEIN MLAD-RELATED"/>
    <property type="match status" value="1"/>
</dbReference>
<dbReference type="InterPro" id="IPR052336">
    <property type="entry name" value="MlaD_Phospholipid_Transporter"/>
</dbReference>
<evidence type="ECO:0000256" key="2">
    <source>
        <dbReference type="SAM" id="Phobius"/>
    </source>
</evidence>
<reference evidence="5 6" key="1">
    <citation type="submission" date="2016-10" db="EMBL/GenBank/DDBJ databases">
        <authorList>
            <person name="de Groot N.N."/>
        </authorList>
    </citation>
    <scope>NUCLEOTIDE SEQUENCE [LARGE SCALE GENOMIC DNA]</scope>
    <source>
        <strain evidence="5 6">JCM 11308</strain>
    </source>
</reference>
<feature type="domain" description="Mce/MlaD" evidence="3">
    <location>
        <begin position="51"/>
        <end position="125"/>
    </location>
</feature>
<evidence type="ECO:0000259" key="4">
    <source>
        <dbReference type="Pfam" id="PF11887"/>
    </source>
</evidence>
<keyword evidence="2" id="KW-0472">Membrane</keyword>
<evidence type="ECO:0000313" key="5">
    <source>
        <dbReference type="EMBL" id="SDE32112.1"/>
    </source>
</evidence>
<sequence>MNTAAQTDSNQADSTQTGSGGRRWPKVATALLLVAAVAAAGWFVFGGTDRTRTVYADFGYVNGIFVGSTVTVLGVPVGTVTEVAPRGTTVRVTLSMPDDVQLPADANAYVLNPSVISDRHVELGPTYRSGPLLEDGAQIPVERTHAPIDFDGLMGSLSTLTDALGGKDGQIGDLVTDAANGWRGRGEQFNTAITNLSTATGVVGARAEDIGALVENLNTLMTALDARQVSLDSLVSGLGELGDEWSAQQVDIGAPLRDLRVVLDQMNTFMAGHGEDIGAVAGNAAALGDVLAANQSGLAEFMDVVPLLMQNLSRSVGDDDRGRIRLNVSTALTQFAVAEPLCKQYPMPLCTGAGLTNPISFPVSASDPLGIVSAITGGAVAPKGN</sequence>
<feature type="region of interest" description="Disordered" evidence="1">
    <location>
        <begin position="1"/>
        <end position="22"/>
    </location>
</feature>
<keyword evidence="6" id="KW-1185">Reference proteome</keyword>
<dbReference type="RefSeq" id="WP_083577439.1">
    <property type="nucleotide sequence ID" value="NZ_FNAB01000014.1"/>
</dbReference>
<protein>
    <submittedName>
        <fullName evidence="5">Phospholipid/cholesterol/gamma-HCH transport system substrate-binding protein</fullName>
    </submittedName>
</protein>
<proteinExistence type="predicted"/>
<name>A0A1G7BYI8_9NOCA</name>
<dbReference type="STRING" id="168276.SAMN05444580_11461"/>
<dbReference type="NCBIfam" id="TIGR00996">
    <property type="entry name" value="Mtu_fam_mce"/>
    <property type="match status" value="1"/>
</dbReference>
<gene>
    <name evidence="5" type="ORF">SAMN05444580_11461</name>
</gene>
<dbReference type="InterPro" id="IPR003399">
    <property type="entry name" value="Mce/MlaD"/>
</dbReference>
<dbReference type="GO" id="GO:0005576">
    <property type="term" value="C:extracellular region"/>
    <property type="evidence" value="ECO:0007669"/>
    <property type="project" value="TreeGrafter"/>
</dbReference>